<dbReference type="FunFam" id="3.30.565.10:FF:000006">
    <property type="entry name" value="Sensor histidine kinase WalK"/>
    <property type="match status" value="1"/>
</dbReference>
<dbReference type="Proteomes" id="UP000886191">
    <property type="component" value="Unassembled WGS sequence"/>
</dbReference>
<keyword evidence="6" id="KW-0902">Two-component regulatory system</keyword>
<keyword evidence="7" id="KW-0802">TPR repeat</keyword>
<dbReference type="SUPFAM" id="SSF55874">
    <property type="entry name" value="ATPase domain of HSP90 chaperone/DNA topoisomerase II/histidine kinase"/>
    <property type="match status" value="1"/>
</dbReference>
<dbReference type="SUPFAM" id="SSF47384">
    <property type="entry name" value="Homodimeric domain of signal transducing histidine kinase"/>
    <property type="match status" value="1"/>
</dbReference>
<gene>
    <name evidence="10" type="ORF">ENH87_12265</name>
</gene>
<feature type="domain" description="Histidine kinase" evidence="9">
    <location>
        <begin position="473"/>
        <end position="689"/>
    </location>
</feature>
<evidence type="ECO:0000256" key="3">
    <source>
        <dbReference type="ARBA" id="ARBA00022553"/>
    </source>
</evidence>
<dbReference type="InterPro" id="IPR003661">
    <property type="entry name" value="HisK_dim/P_dom"/>
</dbReference>
<evidence type="ECO:0000256" key="7">
    <source>
        <dbReference type="PROSITE-ProRule" id="PRU00339"/>
    </source>
</evidence>
<dbReference type="InterPro" id="IPR004358">
    <property type="entry name" value="Sig_transdc_His_kin-like_C"/>
</dbReference>
<dbReference type="SMART" id="SM00388">
    <property type="entry name" value="HisKA"/>
    <property type="match status" value="1"/>
</dbReference>
<dbReference type="EC" id="2.7.13.3" evidence="2"/>
<evidence type="ECO:0000256" key="5">
    <source>
        <dbReference type="ARBA" id="ARBA00022777"/>
    </source>
</evidence>
<feature type="transmembrane region" description="Helical" evidence="8">
    <location>
        <begin position="414"/>
        <end position="432"/>
    </location>
</feature>
<evidence type="ECO:0000259" key="9">
    <source>
        <dbReference type="PROSITE" id="PS50109"/>
    </source>
</evidence>
<keyword evidence="8" id="KW-0812">Transmembrane</keyword>
<keyword evidence="8" id="KW-0472">Membrane</keyword>
<comment type="catalytic activity">
    <reaction evidence="1">
        <text>ATP + protein L-histidine = ADP + protein N-phospho-L-histidine.</text>
        <dbReference type="EC" id="2.7.13.3"/>
    </reaction>
</comment>
<dbReference type="PANTHER" id="PTHR43711">
    <property type="entry name" value="TWO-COMPONENT HISTIDINE KINASE"/>
    <property type="match status" value="1"/>
</dbReference>
<keyword evidence="8" id="KW-1133">Transmembrane helix</keyword>
<dbReference type="CDD" id="cd00082">
    <property type="entry name" value="HisKA"/>
    <property type="match status" value="1"/>
</dbReference>
<reference evidence="10" key="1">
    <citation type="journal article" date="2020" name="mSystems">
        <title>Genome- and Community-Level Interaction Insights into Carbon Utilization and Element Cycling Functions of Hydrothermarchaeota in Hydrothermal Sediment.</title>
        <authorList>
            <person name="Zhou Z."/>
            <person name="Liu Y."/>
            <person name="Xu W."/>
            <person name="Pan J."/>
            <person name="Luo Z.H."/>
            <person name="Li M."/>
        </authorList>
    </citation>
    <scope>NUCLEOTIDE SEQUENCE [LARGE SCALE GENOMIC DNA]</scope>
    <source>
        <strain evidence="10">HyVt-345</strain>
    </source>
</reference>
<dbReference type="InterPro" id="IPR005467">
    <property type="entry name" value="His_kinase_dom"/>
</dbReference>
<dbReference type="PROSITE" id="PS50005">
    <property type="entry name" value="TPR"/>
    <property type="match status" value="1"/>
</dbReference>
<keyword evidence="3" id="KW-0597">Phosphoprotein</keyword>
<comment type="caution">
    <text evidence="10">The sequence shown here is derived from an EMBL/GenBank/DDBJ whole genome shotgun (WGS) entry which is preliminary data.</text>
</comment>
<sequence>MPFVKAYFLTPIIFWKKHMFLLGFILCIPIHLTAQQNVKDSLKEQIEKRKSQAKFSIKDTLYIDLVNALAEEMRYYKSDSLFELSKQALDLSTSVGYKIGENTALMNLGLYYSDKGMHEKGITYFEKSLALGKSTNNELLILDSQNNLAGEYGYKGDYAKALTGYLEGIETATSYDNTTMLSIMNENIANLYISQKDYVQALEFYEKVKKINLDIGNEIFSAETTSNIASLYADMGQLDYAMYNANSSITVFEKNEIMDWLAFAYEIKGKIYLKEKKFKWAIYWYNQSEMLHGNLDDERGKIDMLNGMAEAYLGLHQDNLSEQYALQAFEVSDRLKFKEGKQKCAKTLYKINKNKRDFAKALSYHELYQTISDTLSRNENKKSLTMLKTKLEHEKQKEDLIEENTKQLAQQRNYVNAALAILLIFVVVTFLVRRSEKIQKNLNIALKEKTVNLENTDRELRDINLTKDKLFSIIGHDLRGPIGAFQGLLKLFKEGDIGQAEFLEFVPKLRNDIDHISFTLNNLLTWGHTQMNGAVTKPSVVSLGSVVKDNMNLLSEIAENKSIKLVSQITMNTMVWSDSDQIDIVVRNLISNALKFTPENGMVTVSAQEKKENWQVSIRDTGIGMDEKTIERIFAINTTHTTYGTNNEKGTGLGLSLCKEMVEKNGGKIWVESLLRKGSTFHFTVPRAKKSYRQTG</sequence>
<evidence type="ECO:0000256" key="4">
    <source>
        <dbReference type="ARBA" id="ARBA00022679"/>
    </source>
</evidence>
<dbReference type="EMBL" id="DRGL01000043">
    <property type="protein sequence ID" value="HEA21680.1"/>
    <property type="molecule type" value="Genomic_DNA"/>
</dbReference>
<proteinExistence type="predicted"/>
<dbReference type="Pfam" id="PF13181">
    <property type="entry name" value="TPR_8"/>
    <property type="match status" value="1"/>
</dbReference>
<dbReference type="InterPro" id="IPR003594">
    <property type="entry name" value="HATPase_dom"/>
</dbReference>
<keyword evidence="4" id="KW-0808">Transferase</keyword>
<accession>A0A831QN56</accession>
<evidence type="ECO:0000256" key="1">
    <source>
        <dbReference type="ARBA" id="ARBA00000085"/>
    </source>
</evidence>
<dbReference type="Gene3D" id="1.25.40.10">
    <property type="entry name" value="Tetratricopeptide repeat domain"/>
    <property type="match status" value="2"/>
</dbReference>
<dbReference type="InterPro" id="IPR036097">
    <property type="entry name" value="HisK_dim/P_sf"/>
</dbReference>
<dbReference type="InterPro" id="IPR019734">
    <property type="entry name" value="TPR_rpt"/>
</dbReference>
<dbReference type="AlphaFoldDB" id="A0A831QN56"/>
<organism evidence="10">
    <name type="scientific">Pricia antarctica</name>
    <dbReference type="NCBI Taxonomy" id="641691"/>
    <lineage>
        <taxon>Bacteria</taxon>
        <taxon>Pseudomonadati</taxon>
        <taxon>Bacteroidota</taxon>
        <taxon>Flavobacteriia</taxon>
        <taxon>Flavobacteriales</taxon>
        <taxon>Flavobacteriaceae</taxon>
        <taxon>Pricia</taxon>
    </lineage>
</organism>
<dbReference type="InterPro" id="IPR036890">
    <property type="entry name" value="HATPase_C_sf"/>
</dbReference>
<dbReference type="InterPro" id="IPR011990">
    <property type="entry name" value="TPR-like_helical_dom_sf"/>
</dbReference>
<evidence type="ECO:0000313" key="10">
    <source>
        <dbReference type="EMBL" id="HEA21680.1"/>
    </source>
</evidence>
<dbReference type="SMART" id="SM00387">
    <property type="entry name" value="HATPase_c"/>
    <property type="match status" value="1"/>
</dbReference>
<feature type="repeat" description="TPR" evidence="7">
    <location>
        <begin position="102"/>
        <end position="135"/>
    </location>
</feature>
<dbReference type="Gene3D" id="1.10.287.130">
    <property type="match status" value="1"/>
</dbReference>
<name>A0A831QN56_9FLAO</name>
<dbReference type="SUPFAM" id="SSF48452">
    <property type="entry name" value="TPR-like"/>
    <property type="match status" value="2"/>
</dbReference>
<protein>
    <recommendedName>
        <fullName evidence="2">histidine kinase</fullName>
        <ecNumber evidence="2">2.7.13.3</ecNumber>
    </recommendedName>
</protein>
<dbReference type="Pfam" id="PF02518">
    <property type="entry name" value="HATPase_c"/>
    <property type="match status" value="1"/>
</dbReference>
<evidence type="ECO:0000256" key="8">
    <source>
        <dbReference type="SAM" id="Phobius"/>
    </source>
</evidence>
<dbReference type="CDD" id="cd00075">
    <property type="entry name" value="HATPase"/>
    <property type="match status" value="1"/>
</dbReference>
<dbReference type="SMART" id="SM00028">
    <property type="entry name" value="TPR"/>
    <property type="match status" value="6"/>
</dbReference>
<dbReference type="InterPro" id="IPR050736">
    <property type="entry name" value="Sensor_HK_Regulatory"/>
</dbReference>
<dbReference type="PROSITE" id="PS50109">
    <property type="entry name" value="HIS_KIN"/>
    <property type="match status" value="1"/>
</dbReference>
<keyword evidence="5" id="KW-0418">Kinase</keyword>
<dbReference type="GO" id="GO:0000155">
    <property type="term" value="F:phosphorelay sensor kinase activity"/>
    <property type="evidence" value="ECO:0007669"/>
    <property type="project" value="InterPro"/>
</dbReference>
<evidence type="ECO:0000256" key="2">
    <source>
        <dbReference type="ARBA" id="ARBA00012438"/>
    </source>
</evidence>
<dbReference type="PRINTS" id="PR00344">
    <property type="entry name" value="BCTRLSENSOR"/>
</dbReference>
<evidence type="ECO:0000256" key="6">
    <source>
        <dbReference type="ARBA" id="ARBA00023012"/>
    </source>
</evidence>
<dbReference type="Gene3D" id="3.30.565.10">
    <property type="entry name" value="Histidine kinase-like ATPase, C-terminal domain"/>
    <property type="match status" value="1"/>
</dbReference>
<dbReference type="Pfam" id="PF13424">
    <property type="entry name" value="TPR_12"/>
    <property type="match status" value="1"/>
</dbReference>
<dbReference type="PANTHER" id="PTHR43711:SF31">
    <property type="entry name" value="HISTIDINE KINASE"/>
    <property type="match status" value="1"/>
</dbReference>